<evidence type="ECO:0000313" key="2">
    <source>
        <dbReference type="Proteomes" id="UP001221757"/>
    </source>
</evidence>
<dbReference type="AlphaFoldDB" id="A0AAD7CD90"/>
<dbReference type="EMBL" id="JARKIE010000391">
    <property type="protein sequence ID" value="KAJ7645823.1"/>
    <property type="molecule type" value="Genomic_DNA"/>
</dbReference>
<feature type="non-terminal residue" evidence="1">
    <location>
        <position position="57"/>
    </location>
</feature>
<proteinExistence type="predicted"/>
<comment type="caution">
    <text evidence="1">The sequence shown here is derived from an EMBL/GenBank/DDBJ whole genome shotgun (WGS) entry which is preliminary data.</text>
</comment>
<sequence>MAPYPVLTLPFDIISQIFVYCLPQEDDALPWRTEAPLLLAGICREWRDITMCTHELW</sequence>
<organism evidence="1 2">
    <name type="scientific">Mycena rosella</name>
    <name type="common">Pink bonnet</name>
    <name type="synonym">Agaricus rosellus</name>
    <dbReference type="NCBI Taxonomy" id="1033263"/>
    <lineage>
        <taxon>Eukaryota</taxon>
        <taxon>Fungi</taxon>
        <taxon>Dikarya</taxon>
        <taxon>Basidiomycota</taxon>
        <taxon>Agaricomycotina</taxon>
        <taxon>Agaricomycetes</taxon>
        <taxon>Agaricomycetidae</taxon>
        <taxon>Agaricales</taxon>
        <taxon>Marasmiineae</taxon>
        <taxon>Mycenaceae</taxon>
        <taxon>Mycena</taxon>
    </lineage>
</organism>
<gene>
    <name evidence="1" type="ORF">B0H17DRAFT_959377</name>
</gene>
<dbReference type="Proteomes" id="UP001221757">
    <property type="component" value="Unassembled WGS sequence"/>
</dbReference>
<evidence type="ECO:0008006" key="3">
    <source>
        <dbReference type="Google" id="ProtNLM"/>
    </source>
</evidence>
<accession>A0AAD7CD90</accession>
<keyword evidence="2" id="KW-1185">Reference proteome</keyword>
<protein>
    <recommendedName>
        <fullName evidence="3">F-box domain-containing protein</fullName>
    </recommendedName>
</protein>
<evidence type="ECO:0000313" key="1">
    <source>
        <dbReference type="EMBL" id="KAJ7645823.1"/>
    </source>
</evidence>
<name>A0AAD7CD90_MYCRO</name>
<reference evidence="1" key="1">
    <citation type="submission" date="2023-03" db="EMBL/GenBank/DDBJ databases">
        <title>Massive genome expansion in bonnet fungi (Mycena s.s.) driven by repeated elements and novel gene families across ecological guilds.</title>
        <authorList>
            <consortium name="Lawrence Berkeley National Laboratory"/>
            <person name="Harder C.B."/>
            <person name="Miyauchi S."/>
            <person name="Viragh M."/>
            <person name="Kuo A."/>
            <person name="Thoen E."/>
            <person name="Andreopoulos B."/>
            <person name="Lu D."/>
            <person name="Skrede I."/>
            <person name="Drula E."/>
            <person name="Henrissat B."/>
            <person name="Morin E."/>
            <person name="Kohler A."/>
            <person name="Barry K."/>
            <person name="LaButti K."/>
            <person name="Morin E."/>
            <person name="Salamov A."/>
            <person name="Lipzen A."/>
            <person name="Mereny Z."/>
            <person name="Hegedus B."/>
            <person name="Baldrian P."/>
            <person name="Stursova M."/>
            <person name="Weitz H."/>
            <person name="Taylor A."/>
            <person name="Grigoriev I.V."/>
            <person name="Nagy L.G."/>
            <person name="Martin F."/>
            <person name="Kauserud H."/>
        </authorList>
    </citation>
    <scope>NUCLEOTIDE SEQUENCE</scope>
    <source>
        <strain evidence="1">CBHHK067</strain>
    </source>
</reference>